<evidence type="ECO:0000313" key="12">
    <source>
        <dbReference type="Proteomes" id="UP000799772"/>
    </source>
</evidence>
<evidence type="ECO:0000256" key="9">
    <source>
        <dbReference type="SAM" id="MobiDB-lite"/>
    </source>
</evidence>
<dbReference type="PROSITE" id="PS50089">
    <property type="entry name" value="ZF_RING_2"/>
    <property type="match status" value="1"/>
</dbReference>
<dbReference type="GO" id="GO:0008270">
    <property type="term" value="F:zinc ion binding"/>
    <property type="evidence" value="ECO:0007669"/>
    <property type="project" value="UniProtKB-KW"/>
</dbReference>
<keyword evidence="7" id="KW-0862">Zinc</keyword>
<keyword evidence="5 8" id="KW-0863">Zinc-finger</keyword>
<evidence type="ECO:0000256" key="7">
    <source>
        <dbReference type="ARBA" id="ARBA00022833"/>
    </source>
</evidence>
<keyword evidence="6" id="KW-0833">Ubl conjugation pathway</keyword>
<evidence type="ECO:0000256" key="5">
    <source>
        <dbReference type="ARBA" id="ARBA00022771"/>
    </source>
</evidence>
<dbReference type="GO" id="GO:0061630">
    <property type="term" value="F:ubiquitin protein ligase activity"/>
    <property type="evidence" value="ECO:0007669"/>
    <property type="project" value="UniProtKB-EC"/>
</dbReference>
<dbReference type="PANTHER" id="PTHR45969">
    <property type="entry name" value="RING ZINC FINGER PROTEIN-RELATED"/>
    <property type="match status" value="1"/>
</dbReference>
<dbReference type="SUPFAM" id="SSF57850">
    <property type="entry name" value="RING/U-box"/>
    <property type="match status" value="1"/>
</dbReference>
<evidence type="ECO:0000256" key="8">
    <source>
        <dbReference type="PROSITE-ProRule" id="PRU00175"/>
    </source>
</evidence>
<evidence type="ECO:0000259" key="10">
    <source>
        <dbReference type="PROSITE" id="PS50089"/>
    </source>
</evidence>
<dbReference type="Gene3D" id="3.30.40.10">
    <property type="entry name" value="Zinc/RING finger domain, C3HC4 (zinc finger)"/>
    <property type="match status" value="1"/>
</dbReference>
<keyword evidence="3" id="KW-0808">Transferase</keyword>
<feature type="region of interest" description="Disordered" evidence="9">
    <location>
        <begin position="42"/>
        <end position="132"/>
    </location>
</feature>
<evidence type="ECO:0000313" key="11">
    <source>
        <dbReference type="EMBL" id="KAF2101449.1"/>
    </source>
</evidence>
<name>A0A9P4IL75_9PEZI</name>
<organism evidence="11 12">
    <name type="scientific">Rhizodiscina lignyota</name>
    <dbReference type="NCBI Taxonomy" id="1504668"/>
    <lineage>
        <taxon>Eukaryota</taxon>
        <taxon>Fungi</taxon>
        <taxon>Dikarya</taxon>
        <taxon>Ascomycota</taxon>
        <taxon>Pezizomycotina</taxon>
        <taxon>Dothideomycetes</taxon>
        <taxon>Pleosporomycetidae</taxon>
        <taxon>Aulographales</taxon>
        <taxon>Rhizodiscinaceae</taxon>
        <taxon>Rhizodiscina</taxon>
    </lineage>
</organism>
<dbReference type="Pfam" id="PF13639">
    <property type="entry name" value="zf-RING_2"/>
    <property type="match status" value="1"/>
</dbReference>
<evidence type="ECO:0000256" key="2">
    <source>
        <dbReference type="ARBA" id="ARBA00012483"/>
    </source>
</evidence>
<sequence>MDSHDRQRELVFCHQCSDEWYRDEHGLTCPACHSEFTEVIEPDHDPREDQLQIPADDPPESVPPPLPPHPLRDHNPWANIPDHEDDGPPLNRLQWQSSGPGRVHITGTFVRPFSPNGSPGARSPQPNNTDPFSMLAANFGQMMQSIAAGQVQGPGHGAMGGGAGAGAGGPGVSVRSGHGPGYAWTSRTSSARLTPLTPRNANQPQPPDVPVDDLQRILSETLFGPMNPHGPGPGLRDPSRGLDDHDGPFPRGPPPLLGFLLPLLNPANAAHGDAVYTQEAFDRILSQLMEQNNMGNAPGPASAESISELPKIKITKDMVDPKTGQADCSICMEDVEVGGEVTRLWCGHWFHGECVGSWLREHDSCPQCRMGITQARDQAQGRSGANVDATATASTAANGAPQPSPWSGRRTSSSASQQNAASGVNSPSPAIPGAFGYPEANADEQSRRQSGSQRSSHSREGSTPGFAERVRGLFGRGSNSNSNPNSDHR</sequence>
<evidence type="ECO:0000256" key="4">
    <source>
        <dbReference type="ARBA" id="ARBA00022723"/>
    </source>
</evidence>
<comment type="caution">
    <text evidence="11">The sequence shown here is derived from an EMBL/GenBank/DDBJ whole genome shotgun (WGS) entry which is preliminary data.</text>
</comment>
<feature type="compositionally biased region" description="Basic and acidic residues" evidence="9">
    <location>
        <begin position="237"/>
        <end position="247"/>
    </location>
</feature>
<dbReference type="EMBL" id="ML978123">
    <property type="protein sequence ID" value="KAF2101449.1"/>
    <property type="molecule type" value="Genomic_DNA"/>
</dbReference>
<dbReference type="AlphaFoldDB" id="A0A9P4IL75"/>
<feature type="compositionally biased region" description="Gly residues" evidence="9">
    <location>
        <begin position="152"/>
        <end position="171"/>
    </location>
</feature>
<dbReference type="InterPro" id="IPR013083">
    <property type="entry name" value="Znf_RING/FYVE/PHD"/>
</dbReference>
<evidence type="ECO:0000256" key="1">
    <source>
        <dbReference type="ARBA" id="ARBA00000900"/>
    </source>
</evidence>
<feature type="domain" description="RING-type" evidence="10">
    <location>
        <begin position="328"/>
        <end position="369"/>
    </location>
</feature>
<keyword evidence="4" id="KW-0479">Metal-binding</keyword>
<evidence type="ECO:0000256" key="3">
    <source>
        <dbReference type="ARBA" id="ARBA00022679"/>
    </source>
</evidence>
<proteinExistence type="predicted"/>
<feature type="compositionally biased region" description="Low complexity" evidence="9">
    <location>
        <begin position="412"/>
        <end position="422"/>
    </location>
</feature>
<accession>A0A9P4IL75</accession>
<dbReference type="GO" id="GO:0016567">
    <property type="term" value="P:protein ubiquitination"/>
    <property type="evidence" value="ECO:0007669"/>
    <property type="project" value="UniProtKB-ARBA"/>
</dbReference>
<feature type="region of interest" description="Disordered" evidence="9">
    <location>
        <begin position="393"/>
        <end position="489"/>
    </location>
</feature>
<feature type="compositionally biased region" description="Polar residues" evidence="9">
    <location>
        <begin position="185"/>
        <end position="202"/>
    </location>
</feature>
<dbReference type="SMART" id="SM00184">
    <property type="entry name" value="RING"/>
    <property type="match status" value="1"/>
</dbReference>
<reference evidence="11" key="1">
    <citation type="journal article" date="2020" name="Stud. Mycol.">
        <title>101 Dothideomycetes genomes: a test case for predicting lifestyles and emergence of pathogens.</title>
        <authorList>
            <person name="Haridas S."/>
            <person name="Albert R."/>
            <person name="Binder M."/>
            <person name="Bloem J."/>
            <person name="Labutti K."/>
            <person name="Salamov A."/>
            <person name="Andreopoulos B."/>
            <person name="Baker S."/>
            <person name="Barry K."/>
            <person name="Bills G."/>
            <person name="Bluhm B."/>
            <person name="Cannon C."/>
            <person name="Castanera R."/>
            <person name="Culley D."/>
            <person name="Daum C."/>
            <person name="Ezra D."/>
            <person name="Gonzalez J."/>
            <person name="Henrissat B."/>
            <person name="Kuo A."/>
            <person name="Liang C."/>
            <person name="Lipzen A."/>
            <person name="Lutzoni F."/>
            <person name="Magnuson J."/>
            <person name="Mondo S."/>
            <person name="Nolan M."/>
            <person name="Ohm R."/>
            <person name="Pangilinan J."/>
            <person name="Park H.-J."/>
            <person name="Ramirez L."/>
            <person name="Alfaro M."/>
            <person name="Sun H."/>
            <person name="Tritt A."/>
            <person name="Yoshinaga Y."/>
            <person name="Zwiers L.-H."/>
            <person name="Turgeon B."/>
            <person name="Goodwin S."/>
            <person name="Spatafora J."/>
            <person name="Crous P."/>
            <person name="Grigoriev I."/>
        </authorList>
    </citation>
    <scope>NUCLEOTIDE SEQUENCE</scope>
    <source>
        <strain evidence="11">CBS 133067</strain>
    </source>
</reference>
<comment type="catalytic activity">
    <reaction evidence="1">
        <text>S-ubiquitinyl-[E2 ubiquitin-conjugating enzyme]-L-cysteine + [acceptor protein]-L-lysine = [E2 ubiquitin-conjugating enzyme]-L-cysteine + N(6)-ubiquitinyl-[acceptor protein]-L-lysine.</text>
        <dbReference type="EC" id="2.3.2.27"/>
    </reaction>
</comment>
<gene>
    <name evidence="11" type="ORF">NA57DRAFT_53417</name>
</gene>
<dbReference type="FunFam" id="3.30.40.10:FF:000127">
    <property type="entry name" value="E3 ubiquitin-protein ligase RNF181"/>
    <property type="match status" value="1"/>
</dbReference>
<feature type="region of interest" description="Disordered" evidence="9">
    <location>
        <begin position="152"/>
        <end position="247"/>
    </location>
</feature>
<dbReference type="InterPro" id="IPR001841">
    <property type="entry name" value="Znf_RING"/>
</dbReference>
<protein>
    <recommendedName>
        <fullName evidence="2">RING-type E3 ubiquitin transferase</fullName>
        <ecNumber evidence="2">2.3.2.27</ecNumber>
    </recommendedName>
</protein>
<feature type="compositionally biased region" description="Pro residues" evidence="9">
    <location>
        <begin position="60"/>
        <end position="69"/>
    </location>
</feature>
<feature type="compositionally biased region" description="Low complexity" evidence="9">
    <location>
        <begin position="478"/>
        <end position="489"/>
    </location>
</feature>
<dbReference type="Proteomes" id="UP000799772">
    <property type="component" value="Unassembled WGS sequence"/>
</dbReference>
<dbReference type="PANTHER" id="PTHR45969:SF55">
    <property type="entry name" value="OS07G0686300 PROTEIN"/>
    <property type="match status" value="1"/>
</dbReference>
<dbReference type="EC" id="2.3.2.27" evidence="2"/>
<evidence type="ECO:0000256" key="6">
    <source>
        <dbReference type="ARBA" id="ARBA00022786"/>
    </source>
</evidence>
<dbReference type="OrthoDB" id="8062037at2759"/>
<keyword evidence="12" id="KW-1185">Reference proteome</keyword>